<evidence type="ECO:0000313" key="4">
    <source>
        <dbReference type="Proteomes" id="UP000233722"/>
    </source>
</evidence>
<dbReference type="InterPro" id="IPR057630">
    <property type="entry name" value="Terminase_6"/>
</dbReference>
<sequence>MTESHNDVLALRDFAAGMTLSQVRDEHGYRSTTSALAAIQRALKADFDGRDPDTSRKLEIQRLDDLYRLVRPMADEGDLNAVRQLVDIGERRLRLIDAPRKRGKGLVAAYERTVRQLRKDGLVEDTDDAAVQSGRMIAAQIDYAVVNGTGQEVTKALYLMPHLMNVLGELGATPEARRRIKEAAGETKEQPTDPLEAFKLKRFSTEATA</sequence>
<dbReference type="AlphaFoldDB" id="A0A2N3QVP7"/>
<evidence type="ECO:0000259" key="2">
    <source>
        <dbReference type="Pfam" id="PF23931"/>
    </source>
</evidence>
<dbReference type="RefSeq" id="WP_101430630.1">
    <property type="nucleotide sequence ID" value="NZ_PCHA01000014.1"/>
</dbReference>
<dbReference type="Pfam" id="PF23931">
    <property type="entry name" value="Terminase_6"/>
    <property type="match status" value="1"/>
</dbReference>
<comment type="caution">
    <text evidence="3">The sequence shown here is derived from an EMBL/GenBank/DDBJ whole genome shotgun (WGS) entry which is preliminary data.</text>
</comment>
<evidence type="ECO:0000313" key="3">
    <source>
        <dbReference type="EMBL" id="PKU96202.1"/>
    </source>
</evidence>
<dbReference type="EMBL" id="PCHA01000014">
    <property type="protein sequence ID" value="PKU96202.1"/>
    <property type="molecule type" value="Genomic_DNA"/>
</dbReference>
<feature type="compositionally biased region" description="Basic and acidic residues" evidence="1">
    <location>
        <begin position="181"/>
        <end position="199"/>
    </location>
</feature>
<gene>
    <name evidence="3" type="ORF">CQR45_0324</name>
</gene>
<protein>
    <recommendedName>
        <fullName evidence="2">Terminase small subunit actinomycetes phage-type domain-containing protein</fullName>
    </recommendedName>
</protein>
<name>A0A2N3QVP7_9BIFI</name>
<organism evidence="3 4">
    <name type="scientific">Bifidobacterium pseudolongum subsp. globosum</name>
    <dbReference type="NCBI Taxonomy" id="1690"/>
    <lineage>
        <taxon>Bacteria</taxon>
        <taxon>Bacillati</taxon>
        <taxon>Actinomycetota</taxon>
        <taxon>Actinomycetes</taxon>
        <taxon>Bifidobacteriales</taxon>
        <taxon>Bifidobacteriaceae</taxon>
        <taxon>Bifidobacterium</taxon>
    </lineage>
</organism>
<feature type="region of interest" description="Disordered" evidence="1">
    <location>
        <begin position="181"/>
        <end position="209"/>
    </location>
</feature>
<proteinExistence type="predicted"/>
<dbReference type="Proteomes" id="UP000233722">
    <property type="component" value="Unassembled WGS sequence"/>
</dbReference>
<reference evidence="3 4" key="1">
    <citation type="submission" date="2017-10" db="EMBL/GenBank/DDBJ databases">
        <title>Bifidobacterium genomics.</title>
        <authorList>
            <person name="Lugli G.A."/>
            <person name="Milani C."/>
            <person name="Mancabelli L."/>
        </authorList>
    </citation>
    <scope>NUCLEOTIDE SEQUENCE [LARGE SCALE GENOMIC DNA]</scope>
    <source>
        <strain evidence="3 4">1747B</strain>
    </source>
</reference>
<evidence type="ECO:0000256" key="1">
    <source>
        <dbReference type="SAM" id="MobiDB-lite"/>
    </source>
</evidence>
<feature type="domain" description="Terminase small subunit actinomycetes phage-type" evidence="2">
    <location>
        <begin position="120"/>
        <end position="202"/>
    </location>
</feature>
<accession>A0A2N3QVP7</accession>